<reference evidence="10 11" key="1">
    <citation type="journal article" date="2016" name="Nat. Commun.">
        <title>Local admixture of amplified and diversified secreted pathogenesis determinants shapes mosaic Toxoplasma gondii genomes.</title>
        <authorList>
            <person name="Lorenzi H."/>
            <person name="Khan A."/>
            <person name="Behnke M.S."/>
            <person name="Namasivayam S."/>
            <person name="Swapna L.S."/>
            <person name="Hadjithomas M."/>
            <person name="Karamycheva S."/>
            <person name="Pinney D."/>
            <person name="Brunk B.P."/>
            <person name="Ajioka J.W."/>
            <person name="Ajzenberg D."/>
            <person name="Boothroyd J.C."/>
            <person name="Boyle J.P."/>
            <person name="Darde M.L."/>
            <person name="Diaz-Miranda M.A."/>
            <person name="Dubey J.P."/>
            <person name="Fritz H.M."/>
            <person name="Gennari S.M."/>
            <person name="Gregory B.D."/>
            <person name="Kim K."/>
            <person name="Saeij J.P."/>
            <person name="Su C."/>
            <person name="White M.W."/>
            <person name="Zhu X.Q."/>
            <person name="Howe D.K."/>
            <person name="Rosenthal B.M."/>
            <person name="Grigg M.E."/>
            <person name="Parkinson J."/>
            <person name="Liu L."/>
            <person name="Kissinger J.C."/>
            <person name="Roos D.S."/>
            <person name="Sibley L.D."/>
        </authorList>
    </citation>
    <scope>NUCLEOTIDE SEQUENCE [LARGE SCALE GENOMIC DNA]</scope>
    <source>
        <strain evidence="10 11">ARI</strain>
    </source>
</reference>
<feature type="region of interest" description="Disordered" evidence="8">
    <location>
        <begin position="1"/>
        <end position="56"/>
    </location>
</feature>
<comment type="caution">
    <text evidence="7">Lacks conserved residue(s) required for the propagation of feature annotation.</text>
</comment>
<dbReference type="FunFam" id="3.30.2160.10:FF:000001">
    <property type="entry name" value="E3 ubiquitin-protein ligase NEDD4-like"/>
    <property type="match status" value="1"/>
</dbReference>
<dbReference type="InterPro" id="IPR050409">
    <property type="entry name" value="E3_ubiq-protein_ligase"/>
</dbReference>
<dbReference type="AlphaFoldDB" id="A0A139XJV4"/>
<evidence type="ECO:0000259" key="9">
    <source>
        <dbReference type="PROSITE" id="PS50237"/>
    </source>
</evidence>
<dbReference type="GO" id="GO:0061630">
    <property type="term" value="F:ubiquitin protein ligase activity"/>
    <property type="evidence" value="ECO:0007669"/>
    <property type="project" value="UniProtKB-EC"/>
</dbReference>
<dbReference type="FunFam" id="3.90.1750.10:FF:000026">
    <property type="entry name" value="E3 ubiquitin-protein ligase HACE1"/>
    <property type="match status" value="1"/>
</dbReference>
<dbReference type="InterPro" id="IPR035983">
    <property type="entry name" value="Hect_E3_ubiquitin_ligase"/>
</dbReference>
<accession>A0A139XJV4</accession>
<dbReference type="GO" id="GO:0005737">
    <property type="term" value="C:cytoplasm"/>
    <property type="evidence" value="ECO:0007669"/>
    <property type="project" value="TreeGrafter"/>
</dbReference>
<dbReference type="FunFam" id="3.90.1750.10:FF:000003">
    <property type="entry name" value="E3 ubiquitin-protein ligase UPL1"/>
    <property type="match status" value="1"/>
</dbReference>
<name>A0A139XJV4_TOXGO</name>
<sequence>MKVGTPDSMASPEDEKRRTTTQEDALSPRVDSRAAGDTGQLAPLSPSAHASAATASPSQRHAELCCFGERHKASINALVKQTPSLLTTTLQPLLKLAPMTVAFENKRLYFRHKIREMRQSARFETIRLSVRRDQVFTDSYHQIRMRSGEEMKGKLNVHFTGEEGVDAGGLTREWFSLLARDMFNPNYALFRREGAKSEFNHPNPLSSINPEHLHYFKFIGRIIGKALFDGQHLNAYFCRSFYKHMLGRRCVTADAESIDPTLYNNLLKMLQYSLEDLGLELTFSTEVDEFGMHRIEDLIPNGRTIPVTDANKHLYVQLICQRKIVGGIQQQLEAFLSGFHELIPPALISIFDDKELELLLSGLPTVNLEDLKANTDYVNFLPTDQTIVWFWEVSTVVVCVHPWPYQ</sequence>
<evidence type="ECO:0000256" key="8">
    <source>
        <dbReference type="SAM" id="MobiDB-lite"/>
    </source>
</evidence>
<organism evidence="10 11">
    <name type="scientific">Toxoplasma gondii ARI</name>
    <dbReference type="NCBI Taxonomy" id="1074872"/>
    <lineage>
        <taxon>Eukaryota</taxon>
        <taxon>Sar</taxon>
        <taxon>Alveolata</taxon>
        <taxon>Apicomplexa</taxon>
        <taxon>Conoidasida</taxon>
        <taxon>Coccidia</taxon>
        <taxon>Eucoccidiorida</taxon>
        <taxon>Eimeriorina</taxon>
        <taxon>Sarcocystidae</taxon>
        <taxon>Toxoplasma</taxon>
    </lineage>
</organism>
<protein>
    <recommendedName>
        <fullName evidence="3">HECT-type E3 ubiquitin transferase</fullName>
        <ecNumber evidence="3">2.3.2.26</ecNumber>
    </recommendedName>
</protein>
<dbReference type="EC" id="2.3.2.26" evidence="3"/>
<dbReference type="EMBL" id="AGQS02005848">
    <property type="protein sequence ID" value="KYF39055.1"/>
    <property type="molecule type" value="Genomic_DNA"/>
</dbReference>
<dbReference type="GO" id="GO:0000209">
    <property type="term" value="P:protein polyubiquitination"/>
    <property type="evidence" value="ECO:0007669"/>
    <property type="project" value="TreeGrafter"/>
</dbReference>
<keyword evidence="5 7" id="KW-0833">Ubl conjugation pathway</keyword>
<comment type="caution">
    <text evidence="10">The sequence shown here is derived from an EMBL/GenBank/DDBJ whole genome shotgun (WGS) entry which is preliminary data.</text>
</comment>
<dbReference type="SUPFAM" id="SSF56204">
    <property type="entry name" value="Hect, E3 ligase catalytic domain"/>
    <property type="match status" value="1"/>
</dbReference>
<dbReference type="PROSITE" id="PS50237">
    <property type="entry name" value="HECT"/>
    <property type="match status" value="1"/>
</dbReference>
<dbReference type="GO" id="GO:0006511">
    <property type="term" value="P:ubiquitin-dependent protein catabolic process"/>
    <property type="evidence" value="ECO:0007669"/>
    <property type="project" value="TreeGrafter"/>
</dbReference>
<proteinExistence type="inferred from homology"/>
<dbReference type="Gene3D" id="3.90.1750.10">
    <property type="entry name" value="Hect, E3 ligase catalytic domains"/>
    <property type="match status" value="1"/>
</dbReference>
<dbReference type="Pfam" id="PF00632">
    <property type="entry name" value="HECT"/>
    <property type="match status" value="1"/>
</dbReference>
<dbReference type="Gene3D" id="3.30.2160.10">
    <property type="entry name" value="Hect, E3 ligase catalytic domain"/>
    <property type="match status" value="1"/>
</dbReference>
<comment type="catalytic activity">
    <reaction evidence="1">
        <text>S-ubiquitinyl-[E2 ubiquitin-conjugating enzyme]-L-cysteine + [acceptor protein]-L-lysine = [E2 ubiquitin-conjugating enzyme]-L-cysteine + N(6)-ubiquitinyl-[acceptor protein]-L-lysine.</text>
        <dbReference type="EC" id="2.3.2.26"/>
    </reaction>
</comment>
<evidence type="ECO:0000256" key="5">
    <source>
        <dbReference type="ARBA" id="ARBA00022786"/>
    </source>
</evidence>
<dbReference type="PANTHER" id="PTHR11254">
    <property type="entry name" value="HECT DOMAIN UBIQUITIN-PROTEIN LIGASE"/>
    <property type="match status" value="1"/>
</dbReference>
<evidence type="ECO:0000256" key="3">
    <source>
        <dbReference type="ARBA" id="ARBA00012485"/>
    </source>
</evidence>
<dbReference type="InterPro" id="IPR000569">
    <property type="entry name" value="HECT_dom"/>
</dbReference>
<dbReference type="Proteomes" id="UP000074247">
    <property type="component" value="Unassembled WGS sequence"/>
</dbReference>
<keyword evidence="4 10" id="KW-0808">Transferase</keyword>
<evidence type="ECO:0000313" key="11">
    <source>
        <dbReference type="Proteomes" id="UP000074247"/>
    </source>
</evidence>
<evidence type="ECO:0000256" key="7">
    <source>
        <dbReference type="PROSITE-ProRule" id="PRU00104"/>
    </source>
</evidence>
<feature type="domain" description="HECT" evidence="9">
    <location>
        <begin position="147"/>
        <end position="393"/>
    </location>
</feature>
<dbReference type="SMART" id="SM00119">
    <property type="entry name" value="HECTc"/>
    <property type="match status" value="1"/>
</dbReference>
<dbReference type="CDD" id="cd00078">
    <property type="entry name" value="HECTc"/>
    <property type="match status" value="1"/>
</dbReference>
<feature type="compositionally biased region" description="Low complexity" evidence="8">
    <location>
        <begin position="42"/>
        <end position="56"/>
    </location>
</feature>
<dbReference type="VEuPathDB" id="ToxoDB:TGARI_371990"/>
<evidence type="ECO:0000256" key="2">
    <source>
        <dbReference type="ARBA" id="ARBA00004906"/>
    </source>
</evidence>
<comment type="pathway">
    <text evidence="2">Protein modification; protein ubiquitination.</text>
</comment>
<comment type="similarity">
    <text evidence="6">Belongs to the UPL family. TOM1/PTR1 subfamily.</text>
</comment>
<dbReference type="PANTHER" id="PTHR11254:SF67">
    <property type="entry name" value="E3 UBIQUITIN-PROTEIN LIGASE HUWE1"/>
    <property type="match status" value="1"/>
</dbReference>
<evidence type="ECO:0000256" key="4">
    <source>
        <dbReference type="ARBA" id="ARBA00022679"/>
    </source>
</evidence>
<gene>
    <name evidence="10" type="ORF">TGARI_371990</name>
</gene>
<evidence type="ECO:0000256" key="1">
    <source>
        <dbReference type="ARBA" id="ARBA00000885"/>
    </source>
</evidence>
<evidence type="ECO:0000256" key="6">
    <source>
        <dbReference type="ARBA" id="ARBA00034494"/>
    </source>
</evidence>
<evidence type="ECO:0000313" key="10">
    <source>
        <dbReference type="EMBL" id="KYF39055.1"/>
    </source>
</evidence>